<dbReference type="PANTHER" id="PTHR15633">
    <property type="entry name" value="NUCLEOLAR PROTEIN 11"/>
    <property type="match status" value="1"/>
</dbReference>
<dbReference type="InterPro" id="IPR042859">
    <property type="entry name" value="NOL11"/>
</dbReference>
<gene>
    <name evidence="2" type="ORF">TSOC_014544</name>
</gene>
<reference evidence="2 3" key="1">
    <citation type="journal article" date="2017" name="Mol. Biol. Evol.">
        <title>The 4-celled Tetrabaena socialis nuclear genome reveals the essential components for genetic control of cell number at the origin of multicellularity in the volvocine lineage.</title>
        <authorList>
            <person name="Featherston J."/>
            <person name="Arakaki Y."/>
            <person name="Hanschen E.R."/>
            <person name="Ferris P.J."/>
            <person name="Michod R.E."/>
            <person name="Olson B.J.S.C."/>
            <person name="Nozaki H."/>
            <person name="Durand P.M."/>
        </authorList>
    </citation>
    <scope>NUCLEOTIDE SEQUENCE [LARGE SCALE GENOMIC DNA]</scope>
    <source>
        <strain evidence="2 3">NIES-571</strain>
    </source>
</reference>
<dbReference type="Proteomes" id="UP000236333">
    <property type="component" value="Unassembled WGS sequence"/>
</dbReference>
<dbReference type="AlphaFoldDB" id="A0A2J7ZHD1"/>
<comment type="caution">
    <text evidence="2">The sequence shown here is derived from an EMBL/GenBank/DDBJ whole genome shotgun (WGS) entry which is preliminary data.</text>
</comment>
<protein>
    <submittedName>
        <fullName evidence="2">Uncharacterized protein</fullName>
    </submittedName>
</protein>
<sequence length="778" mass="76859">MAVASLLCRQSAAKLLGATFDSGLGCVVVTVQGDGVTAYNLEQRQLASYPLGSRPNVEFATASAQLSSAGADKAIMASIVHDKAASTYTLCHHASGAPTRAIADAPARVLLPGPAHSCHILHRTPASNPTGAPAASAAHPQPLTAVVLADGRVGVSASNPEPGGTALTLLPGASAAPAPRHLLAASSHETLVVTSQASAGSPVTLRVLQLSRADASGLAQVKAASLPCPGGPGAGAAHAVPTGLTLSAGYALLQWSNGHATAVHGIQGGASSPLRPVVFPLADAVGANGASSSAPAAPAPVPGTASGRKRKPAAAADNGAPASRPRVLCAAVDERQFLLLDLQTSAAQSHVCFSLHDAQFGVPLASGSVEVDAPLLSLEAAECAVVAAGPEATVVRLGGALHVLHVQSQPVSLLSLVARLSVSAAAATAAAGGALGAGQQQHQQSRGAAAGAACGRGVAAALAELPAPVALDPTLLASSSASGAAASAASDDMADVVLQLVPDASVSRLDDICNSLVAALSAVQPYGAAPPQALLDSAVSYISGRRQHAMPVPPQLPSLTARGLAAARQWGQLASLLAALPAGGLSGCSEVLVAAAAAAQYGLLPRLSTCLDEVEPGALVAALQLLLAPTTRLNQAARQQHYAALRASAESRVAEAEALAAAVAPTPLLPPRGRGGSRGAAAASDPAAALALAQCAAAVVDGFSYREVLLHPLLAVPVDGPAVQVALRRLSGPAADALLGYLAKWAAKYAGGAIGEAAAGVVLPQELLFPYYHQVGGW</sequence>
<dbReference type="OrthoDB" id="552952at2759"/>
<dbReference type="PANTHER" id="PTHR15633:SF2">
    <property type="entry name" value="NUCLEOLAR PROTEIN 11"/>
    <property type="match status" value="1"/>
</dbReference>
<accession>A0A2J7ZHD1</accession>
<feature type="region of interest" description="Disordered" evidence="1">
    <location>
        <begin position="289"/>
        <end position="321"/>
    </location>
</feature>
<evidence type="ECO:0000313" key="2">
    <source>
        <dbReference type="EMBL" id="PNG99671.1"/>
    </source>
</evidence>
<name>A0A2J7ZHD1_9CHLO</name>
<proteinExistence type="predicted"/>
<dbReference type="GO" id="GO:0030490">
    <property type="term" value="P:maturation of SSU-rRNA"/>
    <property type="evidence" value="ECO:0007669"/>
    <property type="project" value="InterPro"/>
</dbReference>
<feature type="compositionally biased region" description="Low complexity" evidence="1">
    <location>
        <begin position="289"/>
        <end position="306"/>
    </location>
</feature>
<dbReference type="GO" id="GO:0005730">
    <property type="term" value="C:nucleolus"/>
    <property type="evidence" value="ECO:0007669"/>
    <property type="project" value="TreeGrafter"/>
</dbReference>
<feature type="non-terminal residue" evidence="2">
    <location>
        <position position="778"/>
    </location>
</feature>
<dbReference type="GO" id="GO:0003723">
    <property type="term" value="F:RNA binding"/>
    <property type="evidence" value="ECO:0007669"/>
    <property type="project" value="TreeGrafter"/>
</dbReference>
<organism evidence="2 3">
    <name type="scientific">Tetrabaena socialis</name>
    <dbReference type="NCBI Taxonomy" id="47790"/>
    <lineage>
        <taxon>Eukaryota</taxon>
        <taxon>Viridiplantae</taxon>
        <taxon>Chlorophyta</taxon>
        <taxon>core chlorophytes</taxon>
        <taxon>Chlorophyceae</taxon>
        <taxon>CS clade</taxon>
        <taxon>Chlamydomonadales</taxon>
        <taxon>Tetrabaenaceae</taxon>
        <taxon>Tetrabaena</taxon>
    </lineage>
</organism>
<evidence type="ECO:0000313" key="3">
    <source>
        <dbReference type="Proteomes" id="UP000236333"/>
    </source>
</evidence>
<keyword evidence="3" id="KW-1185">Reference proteome</keyword>
<evidence type="ECO:0000256" key="1">
    <source>
        <dbReference type="SAM" id="MobiDB-lite"/>
    </source>
</evidence>
<dbReference type="EMBL" id="PGGS01002350">
    <property type="protein sequence ID" value="PNG99671.1"/>
    <property type="molecule type" value="Genomic_DNA"/>
</dbReference>